<dbReference type="GO" id="GO:0016491">
    <property type="term" value="F:oxidoreductase activity"/>
    <property type="evidence" value="ECO:0007669"/>
    <property type="project" value="UniProtKB-KW"/>
</dbReference>
<dbReference type="PANTHER" id="PTHR43180:SF66">
    <property type="entry name" value="SHORT-CHAIN DEHYDROGENASE_REDUCTASE FAMILY PROTEIN"/>
    <property type="match status" value="1"/>
</dbReference>
<dbReference type="CDD" id="cd05233">
    <property type="entry name" value="SDR_c"/>
    <property type="match status" value="1"/>
</dbReference>
<keyword evidence="2" id="KW-0560">Oxidoreductase</keyword>
<name>A0A0R7N6X4_9BACT</name>
<comment type="similarity">
    <text evidence="1">Belongs to the short-chain dehydrogenases/reductases (SDR) family.</text>
</comment>
<dbReference type="Pfam" id="PF00106">
    <property type="entry name" value="adh_short"/>
    <property type="match status" value="1"/>
</dbReference>
<dbReference type="EMBL" id="KR057702">
    <property type="protein sequence ID" value="AKQ70985.1"/>
    <property type="molecule type" value="Genomic_DNA"/>
</dbReference>
<dbReference type="InterPro" id="IPR002347">
    <property type="entry name" value="SDR_fam"/>
</dbReference>
<dbReference type="PANTHER" id="PTHR43180">
    <property type="entry name" value="3-OXOACYL-(ACYL-CARRIER-PROTEIN) REDUCTASE (AFU_ORTHOLOGUE AFUA_6G11210)"/>
    <property type="match status" value="1"/>
</dbReference>
<dbReference type="AlphaFoldDB" id="A0A0R7N6X4"/>
<dbReference type="InterPro" id="IPR036291">
    <property type="entry name" value="NAD(P)-bd_dom_sf"/>
</dbReference>
<reference evidence="3" key="1">
    <citation type="journal article" date="2015" name="J. Microbiol. Biotechnol.">
        <title>Characterization of a Soil Metagenome-Derived Gene Encoding Wax Ester Synthase.</title>
        <authorList>
            <person name="Kim N.H."/>
            <person name="Park J.H."/>
            <person name="Chung E."/>
            <person name="So H.A."/>
            <person name="Lee M.H."/>
            <person name="Kim J.C."/>
            <person name="Hwang E.C."/>
            <person name="Lee S.W."/>
        </authorList>
    </citation>
    <scope>NUCLEOTIDE SEQUENCE</scope>
</reference>
<dbReference type="InterPro" id="IPR020904">
    <property type="entry name" value="Sc_DH/Rdtase_CS"/>
</dbReference>
<dbReference type="SUPFAM" id="SSF51735">
    <property type="entry name" value="NAD(P)-binding Rossmann-fold domains"/>
    <property type="match status" value="1"/>
</dbReference>
<protein>
    <submittedName>
        <fullName evidence="3">Oxidoreductase</fullName>
    </submittedName>
</protein>
<dbReference type="PRINTS" id="PR00081">
    <property type="entry name" value="GDHRDH"/>
</dbReference>
<accession>A0A0R7N6X4</accession>
<organism evidence="3">
    <name type="scientific">bacterium enrichment culture</name>
    <dbReference type="NCBI Taxonomy" id="207831"/>
    <lineage>
        <taxon>Bacteria</taxon>
        <taxon>environmental samples</taxon>
    </lineage>
</organism>
<evidence type="ECO:0000256" key="2">
    <source>
        <dbReference type="ARBA" id="ARBA00023002"/>
    </source>
</evidence>
<proteinExistence type="inferred from homology"/>
<evidence type="ECO:0000256" key="1">
    <source>
        <dbReference type="ARBA" id="ARBA00006484"/>
    </source>
</evidence>
<dbReference type="Gene3D" id="3.40.50.720">
    <property type="entry name" value="NAD(P)-binding Rossmann-like Domain"/>
    <property type="match status" value="1"/>
</dbReference>
<dbReference type="PROSITE" id="PS00061">
    <property type="entry name" value="ADH_SHORT"/>
    <property type="match status" value="1"/>
</dbReference>
<sequence>MQLKGRIAVVTGGCSGIGAGLARRFLLEGAKAVVVADLRLDGAPAGTLAHRCDVSREDEVAALVARVLRDHERIDLFCSNAGVLTPGWDLREADFSLWQRDWNVNVMAHAYAAKAALPGMIARGEGYLLQTLSAASLLATPESASYTTTKHAALGLAESLAFTYARFGIRVSALCPMAVRTPMVDDLDAGGASAGLDGVISVEDVAAAAVEGLRDERFLIFPHPMVRDYYAKKAAHHDKWLQRMAALQERFTDARR</sequence>
<evidence type="ECO:0000313" key="3">
    <source>
        <dbReference type="EMBL" id="AKQ70985.1"/>
    </source>
</evidence>